<proteinExistence type="predicted"/>
<dbReference type="AlphaFoldDB" id="A0A2P2QDE6"/>
<sequence length="63" mass="7434">MLLLFLLGNCLTTTVSRLAIQLGYRPMRQKNKLSRKQEPRKFVVMTLWRIPLVLLLIVPRVKE</sequence>
<keyword evidence="1" id="KW-0732">Signal</keyword>
<accession>A0A2P2QDE6</accession>
<protein>
    <submittedName>
        <fullName evidence="2">Uncharacterized protein</fullName>
    </submittedName>
</protein>
<feature type="chain" id="PRO_5015149198" evidence="1">
    <location>
        <begin position="17"/>
        <end position="63"/>
    </location>
</feature>
<dbReference type="EMBL" id="GGEC01084546">
    <property type="protein sequence ID" value="MBX65030.1"/>
    <property type="molecule type" value="Transcribed_RNA"/>
</dbReference>
<feature type="signal peptide" evidence="1">
    <location>
        <begin position="1"/>
        <end position="16"/>
    </location>
</feature>
<name>A0A2P2QDE6_RHIMU</name>
<organism evidence="2">
    <name type="scientific">Rhizophora mucronata</name>
    <name type="common">Asiatic mangrove</name>
    <dbReference type="NCBI Taxonomy" id="61149"/>
    <lineage>
        <taxon>Eukaryota</taxon>
        <taxon>Viridiplantae</taxon>
        <taxon>Streptophyta</taxon>
        <taxon>Embryophyta</taxon>
        <taxon>Tracheophyta</taxon>
        <taxon>Spermatophyta</taxon>
        <taxon>Magnoliopsida</taxon>
        <taxon>eudicotyledons</taxon>
        <taxon>Gunneridae</taxon>
        <taxon>Pentapetalae</taxon>
        <taxon>rosids</taxon>
        <taxon>fabids</taxon>
        <taxon>Malpighiales</taxon>
        <taxon>Rhizophoraceae</taxon>
        <taxon>Rhizophora</taxon>
    </lineage>
</organism>
<evidence type="ECO:0000313" key="2">
    <source>
        <dbReference type="EMBL" id="MBX65030.1"/>
    </source>
</evidence>
<evidence type="ECO:0000256" key="1">
    <source>
        <dbReference type="SAM" id="SignalP"/>
    </source>
</evidence>
<reference evidence="2" key="1">
    <citation type="submission" date="2018-02" db="EMBL/GenBank/DDBJ databases">
        <title>Rhizophora mucronata_Transcriptome.</title>
        <authorList>
            <person name="Meera S.P."/>
            <person name="Sreeshan A."/>
            <person name="Augustine A."/>
        </authorList>
    </citation>
    <scope>NUCLEOTIDE SEQUENCE</scope>
    <source>
        <tissue evidence="2">Leaf</tissue>
    </source>
</reference>